<evidence type="ECO:0000313" key="1">
    <source>
        <dbReference type="EMBL" id="KAJ8893932.1"/>
    </source>
</evidence>
<reference evidence="1 2" key="1">
    <citation type="submission" date="2023-02" db="EMBL/GenBank/DDBJ databases">
        <title>LHISI_Scaffold_Assembly.</title>
        <authorList>
            <person name="Stuart O.P."/>
            <person name="Cleave R."/>
            <person name="Magrath M.J.L."/>
            <person name="Mikheyev A.S."/>
        </authorList>
    </citation>
    <scope>NUCLEOTIDE SEQUENCE [LARGE SCALE GENOMIC DNA]</scope>
    <source>
        <strain evidence="1">Daus_M_001</strain>
        <tissue evidence="1">Leg muscle</tissue>
    </source>
</reference>
<comment type="caution">
    <text evidence="1">The sequence shown here is derived from an EMBL/GenBank/DDBJ whole genome shotgun (WGS) entry which is preliminary data.</text>
</comment>
<dbReference type="EMBL" id="JARBHB010000002">
    <property type="protein sequence ID" value="KAJ8893932.1"/>
    <property type="molecule type" value="Genomic_DNA"/>
</dbReference>
<keyword evidence="2" id="KW-1185">Reference proteome</keyword>
<dbReference type="InterPro" id="IPR005312">
    <property type="entry name" value="DUF1759"/>
</dbReference>
<name>A0ABQ9IBW8_9NEOP</name>
<gene>
    <name evidence="1" type="ORF">PR048_006533</name>
</gene>
<accession>A0ABQ9IBW8</accession>
<protein>
    <recommendedName>
        <fullName evidence="3">Peptidase aspartic putative domain-containing protein</fullName>
    </recommendedName>
</protein>
<evidence type="ECO:0008006" key="3">
    <source>
        <dbReference type="Google" id="ProtNLM"/>
    </source>
</evidence>
<dbReference type="Pfam" id="PF03564">
    <property type="entry name" value="DUF1759"/>
    <property type="match status" value="1"/>
</dbReference>
<evidence type="ECO:0000313" key="2">
    <source>
        <dbReference type="Proteomes" id="UP001159363"/>
    </source>
</evidence>
<organism evidence="1 2">
    <name type="scientific">Dryococelus australis</name>
    <dbReference type="NCBI Taxonomy" id="614101"/>
    <lineage>
        <taxon>Eukaryota</taxon>
        <taxon>Metazoa</taxon>
        <taxon>Ecdysozoa</taxon>
        <taxon>Arthropoda</taxon>
        <taxon>Hexapoda</taxon>
        <taxon>Insecta</taxon>
        <taxon>Pterygota</taxon>
        <taxon>Neoptera</taxon>
        <taxon>Polyneoptera</taxon>
        <taxon>Phasmatodea</taxon>
        <taxon>Verophasmatodea</taxon>
        <taxon>Anareolatae</taxon>
        <taxon>Phasmatidae</taxon>
        <taxon>Eurycanthinae</taxon>
        <taxon>Dryococelus</taxon>
    </lineage>
</organism>
<dbReference type="Proteomes" id="UP001159363">
    <property type="component" value="Chromosome 2"/>
</dbReference>
<proteinExistence type="predicted"/>
<sequence length="442" mass="49472">METLLAKKKMIKANVTRAEKAVDKLTSGDVSATTEHKKIVQLMFDEVDKLIIGFNNDATGNESEAHDENLGEVQDRFTTLLVRLHKIGTENCAIVSPNSDVASEDKLTTRYQNKRELVDRTLKRLFSQPVVQQESVVMLRRLLDSVVECNRLLKVLGQPVEHWDLILVFIVTERLEWESRKEWQLPLSDYELPKFEKLVQFLQHRTRSLAATNVIKSKTSTTVITSRLQGNRSLSALHGTTQDNGCMKCAGSHTLYKCPEFLVIPVQERYAFKLGLKKQWLNVAVSGLTSNNIIQCSSFVQLKLQPTYCSAPVLTVKALVMPKLTGYLPKQSIVSEKSCSHITGLRLADPLYNVPGKVDILFGGVGGSSVAIETDLGWVLSGRISTTSSIPAVTSLHVQSDDVTQVLRKFWELEDIPSASMLTKEEALFNWLACIMTLLNRK</sequence>